<keyword evidence="2" id="KW-1185">Reference proteome</keyword>
<organism evidence="1 2">
    <name type="scientific">Lipomyces kononenkoae</name>
    <name type="common">Yeast</name>
    <dbReference type="NCBI Taxonomy" id="34357"/>
    <lineage>
        <taxon>Eukaryota</taxon>
        <taxon>Fungi</taxon>
        <taxon>Dikarya</taxon>
        <taxon>Ascomycota</taxon>
        <taxon>Saccharomycotina</taxon>
        <taxon>Lipomycetes</taxon>
        <taxon>Lipomycetales</taxon>
        <taxon>Lipomycetaceae</taxon>
        <taxon>Lipomyces</taxon>
    </lineage>
</organism>
<dbReference type="EMBL" id="MU971418">
    <property type="protein sequence ID" value="KAK9235381.1"/>
    <property type="molecule type" value="Genomic_DNA"/>
</dbReference>
<protein>
    <submittedName>
        <fullName evidence="1">OPT oligopeptide transporter protein-domain-containing protein</fullName>
    </submittedName>
</protein>
<proteinExistence type="predicted"/>
<evidence type="ECO:0000313" key="2">
    <source>
        <dbReference type="Proteomes" id="UP001433508"/>
    </source>
</evidence>
<sequence>MAQYEKNAGIVDNLVTAAVSDSDSSSEKKDAFVTAEIVAEEKPEFMYTTEEKEKIYAFIDTVENLRDILDEDPDYILENMKSLTLEESLKILENAADYFKEDVLFPGAMLNRINVLLQGEQYSGMEPYYYQLETRLQATLIKFDSPYPEVRAVIRPTDDPLMPCETFRAYAVGIFWVCCASFVNQMYSERQPSITLNATVLQILIYPSGKFIAKVLPRWTINIFGWKVPINPGPWTFKEQMLVTIMTNVGGGATNFFHYGLVMRLGIFFNNQWVQYGFLFLMAFVTQFFGFGLAGVMRRYVVYPTRAVWPTVLPILQLNRALLLPEPKQNINGWTISKYKLFWAVFAAMFVYFFLPDYLFTALSTFNWMTWIAPQNKTLAFITGSKMGLGINPWTTFDWSVINYSTPLIVPFFSAMNRYIGLWIGSLIIIGMYWSNYKYTAYFPPNNSNVYDRTGAKYNLTKVLTNNLFDEQKYRNYSQVYIGAGNLTMLGAFYALYTCAFCYIMLNEWKTIRDACKGFYRSLKDRKLSNYELFDDPFSRTMHMYKEVPDWWFIATLIIAFCVGVGAIVGYPTHTPVWAVVVVILVSIALVIPTTIIFSTTGYLIPGDTLTVIIAGYMVHGNPIASLICRVFGYNTDEQAETFIGDQKLAHYARLPPRAVFRAQMIATLLQCYITTGAVTWLINNTPDLCTSTQSARLVCTFPNQLYSNTLLLGVIGPHRTYDVIYPVLKYGFLIGVVVGIGFWALRCRYTKFLKYVHPVLILSGINRYGATYNLSYYTPGIYFSFMFMVFIRRRYLAWWTKYNYILSSGLTAGMAFSGILIFFALQYTGHPIKWWGTTVQLAGIDGAGTATLLKVPAGGFGPPVGSWQ</sequence>
<gene>
    <name evidence="1" type="ORF">V1525DRAFT_348455</name>
</gene>
<dbReference type="Proteomes" id="UP001433508">
    <property type="component" value="Unassembled WGS sequence"/>
</dbReference>
<accession>A0ACC3SUT0</accession>
<comment type="caution">
    <text evidence="1">The sequence shown here is derived from an EMBL/GenBank/DDBJ whole genome shotgun (WGS) entry which is preliminary data.</text>
</comment>
<name>A0ACC3SUT0_LIPKO</name>
<evidence type="ECO:0000313" key="1">
    <source>
        <dbReference type="EMBL" id="KAK9235381.1"/>
    </source>
</evidence>
<reference evidence="2" key="1">
    <citation type="journal article" date="2024" name="Front. Bioeng. Biotechnol.">
        <title>Genome-scale model development and genomic sequencing of the oleaginous clade Lipomyces.</title>
        <authorList>
            <person name="Czajka J.J."/>
            <person name="Han Y."/>
            <person name="Kim J."/>
            <person name="Mondo S.J."/>
            <person name="Hofstad B.A."/>
            <person name="Robles A."/>
            <person name="Haridas S."/>
            <person name="Riley R."/>
            <person name="LaButti K."/>
            <person name="Pangilinan J."/>
            <person name="Andreopoulos W."/>
            <person name="Lipzen A."/>
            <person name="Yan J."/>
            <person name="Wang M."/>
            <person name="Ng V."/>
            <person name="Grigoriev I.V."/>
            <person name="Spatafora J.W."/>
            <person name="Magnuson J.K."/>
            <person name="Baker S.E."/>
            <person name="Pomraning K.R."/>
        </authorList>
    </citation>
    <scope>NUCLEOTIDE SEQUENCE [LARGE SCALE GENOMIC DNA]</scope>
    <source>
        <strain evidence="2">CBS 7786</strain>
    </source>
</reference>